<organism evidence="2 3">
    <name type="scientific">Chionoecetes opilio</name>
    <name type="common">Atlantic snow crab</name>
    <name type="synonym">Cancer opilio</name>
    <dbReference type="NCBI Taxonomy" id="41210"/>
    <lineage>
        <taxon>Eukaryota</taxon>
        <taxon>Metazoa</taxon>
        <taxon>Ecdysozoa</taxon>
        <taxon>Arthropoda</taxon>
        <taxon>Crustacea</taxon>
        <taxon>Multicrustacea</taxon>
        <taxon>Malacostraca</taxon>
        <taxon>Eumalacostraca</taxon>
        <taxon>Eucarida</taxon>
        <taxon>Decapoda</taxon>
        <taxon>Pleocyemata</taxon>
        <taxon>Brachyura</taxon>
        <taxon>Eubrachyura</taxon>
        <taxon>Majoidea</taxon>
        <taxon>Majidae</taxon>
        <taxon>Chionoecetes</taxon>
    </lineage>
</organism>
<accession>A0A8J4XVC4</accession>
<dbReference type="Proteomes" id="UP000770661">
    <property type="component" value="Unassembled WGS sequence"/>
</dbReference>
<proteinExistence type="predicted"/>
<evidence type="ECO:0000313" key="2">
    <source>
        <dbReference type="EMBL" id="KAG0715553.1"/>
    </source>
</evidence>
<reference evidence="2" key="1">
    <citation type="submission" date="2020-07" db="EMBL/GenBank/DDBJ databases">
        <title>The High-quality genome of the commercially important snow crab, Chionoecetes opilio.</title>
        <authorList>
            <person name="Jeong J.-H."/>
            <person name="Ryu S."/>
        </authorList>
    </citation>
    <scope>NUCLEOTIDE SEQUENCE</scope>
    <source>
        <strain evidence="2">MADBK_172401_WGS</strain>
        <tissue evidence="2">Digestive gland</tissue>
    </source>
</reference>
<keyword evidence="3" id="KW-1185">Reference proteome</keyword>
<dbReference type="EMBL" id="JACEEZ010019609">
    <property type="protein sequence ID" value="KAG0715553.1"/>
    <property type="molecule type" value="Genomic_DNA"/>
</dbReference>
<feature type="compositionally biased region" description="Low complexity" evidence="1">
    <location>
        <begin position="129"/>
        <end position="139"/>
    </location>
</feature>
<sequence length="177" mass="19320">MMRSATLSKGSGEGSSLTREKNWCGKHLQVCAKPLHGAPLPRRSCWLRVVRHSSTSRITWRLAFRARQRGGRAWLPSGPPAPGIWINGLFPELKANDLLPQGGRVGHVEVRPGRGRKKVLVSAGGGVSSGCCHSSSSRGPRAHGQALPSRARRSSREVHKKVADCPIRWSVYHPEDS</sequence>
<evidence type="ECO:0000313" key="3">
    <source>
        <dbReference type="Proteomes" id="UP000770661"/>
    </source>
</evidence>
<protein>
    <submittedName>
        <fullName evidence="2">Uncharacterized protein</fullName>
    </submittedName>
</protein>
<feature type="region of interest" description="Disordered" evidence="1">
    <location>
        <begin position="125"/>
        <end position="159"/>
    </location>
</feature>
<evidence type="ECO:0000256" key="1">
    <source>
        <dbReference type="SAM" id="MobiDB-lite"/>
    </source>
</evidence>
<comment type="caution">
    <text evidence="2">The sequence shown here is derived from an EMBL/GenBank/DDBJ whole genome shotgun (WGS) entry which is preliminary data.</text>
</comment>
<gene>
    <name evidence="2" type="ORF">GWK47_011712</name>
</gene>
<name>A0A8J4XVC4_CHIOP</name>
<dbReference type="AlphaFoldDB" id="A0A8J4XVC4"/>